<dbReference type="InterPro" id="IPR029062">
    <property type="entry name" value="Class_I_gatase-like"/>
</dbReference>
<dbReference type="GO" id="GO:0042242">
    <property type="term" value="F:cobyrinic acid a,c-diamide synthase activity"/>
    <property type="evidence" value="ECO:0007669"/>
    <property type="project" value="UniProtKB-UniRule"/>
</dbReference>
<evidence type="ECO:0000256" key="8">
    <source>
        <dbReference type="HAMAP-Rule" id="MF_00027"/>
    </source>
</evidence>
<name>A0A1V1P593_9BACT</name>
<dbReference type="InterPro" id="IPR002586">
    <property type="entry name" value="CobQ/CobB/MinD/ParA_Nub-bd_dom"/>
</dbReference>
<organism evidence="11 12">
    <name type="scientific">Candidatus Magnetoglobus multicellularis str. Araruama</name>
    <dbReference type="NCBI Taxonomy" id="890399"/>
    <lineage>
        <taxon>Bacteria</taxon>
        <taxon>Pseudomonadati</taxon>
        <taxon>Thermodesulfobacteriota</taxon>
        <taxon>Desulfobacteria</taxon>
        <taxon>Desulfobacterales</taxon>
        <taxon>Desulfobacteraceae</taxon>
        <taxon>Candidatus Magnetoglobus</taxon>
    </lineage>
</organism>
<reference evidence="12" key="1">
    <citation type="submission" date="2012-11" db="EMBL/GenBank/DDBJ databases">
        <authorList>
            <person name="Lucero-Rivera Y.E."/>
            <person name="Tovar-Ramirez D."/>
        </authorList>
    </citation>
    <scope>NUCLEOTIDE SEQUENCE [LARGE SCALE GENOMIC DNA]</scope>
    <source>
        <strain evidence="12">Araruama</strain>
    </source>
</reference>
<comment type="similarity">
    <text evidence="8">Belongs to the CobB/CbiA family.</text>
</comment>
<feature type="domain" description="CobB/CobQ-like glutamine amidotransferase" evidence="10">
    <location>
        <begin position="247"/>
        <end position="441"/>
    </location>
</feature>
<dbReference type="SUPFAM" id="SSF52317">
    <property type="entry name" value="Class I glutamine amidotransferase-like"/>
    <property type="match status" value="1"/>
</dbReference>
<dbReference type="NCBIfam" id="NF002204">
    <property type="entry name" value="PRK01077.1"/>
    <property type="match status" value="1"/>
</dbReference>
<dbReference type="PANTHER" id="PTHR43873:SF1">
    <property type="entry name" value="COBYRINATE A,C-DIAMIDE SYNTHASE"/>
    <property type="match status" value="1"/>
</dbReference>
<dbReference type="Proteomes" id="UP000189670">
    <property type="component" value="Unassembled WGS sequence"/>
</dbReference>
<feature type="domain" description="CobQ/CobB/MinD/ParA nucleotide binding" evidence="9">
    <location>
        <begin position="6"/>
        <end position="192"/>
    </location>
</feature>
<dbReference type="InterPro" id="IPR011698">
    <property type="entry name" value="GATase_3"/>
</dbReference>
<dbReference type="Gene3D" id="3.40.50.880">
    <property type="match status" value="1"/>
</dbReference>
<keyword evidence="4 8" id="KW-0547">Nucleotide-binding</keyword>
<gene>
    <name evidence="8" type="primary">cbiA</name>
    <name evidence="11" type="ORF">OMM_03579</name>
</gene>
<evidence type="ECO:0000259" key="10">
    <source>
        <dbReference type="Pfam" id="PF07685"/>
    </source>
</evidence>
<evidence type="ECO:0000313" key="12">
    <source>
        <dbReference type="Proteomes" id="UP000189670"/>
    </source>
</evidence>
<comment type="function">
    <text evidence="8">Catalyzes the ATP-dependent amidation of the two carboxylate groups at positions a and c of cobyrinate, using either L-glutamine or ammonia as the nitrogen source.</text>
</comment>
<comment type="domain">
    <text evidence="8">Comprises of two domains. The C-terminal domain contains the binding site for glutamine and catalyzes the hydrolysis of this substrate to glutamate and ammonia. The N-terminal domain is anticipated to bind ATP and cobyrinate and catalyzes the ultimate synthesis of the diamide product. The ammonia produced via the glutaminase domain is probably translocated to the adjacent domain via a molecular tunnel, where it reacts with an activated intermediate.</text>
</comment>
<evidence type="ECO:0000256" key="1">
    <source>
        <dbReference type="ARBA" id="ARBA00001946"/>
    </source>
</evidence>
<evidence type="ECO:0000259" key="9">
    <source>
        <dbReference type="Pfam" id="PF01656"/>
    </source>
</evidence>
<keyword evidence="6 8" id="KW-0460">Magnesium</keyword>
<dbReference type="HAMAP" id="MF_00027">
    <property type="entry name" value="CobB_CbiA"/>
    <property type="match status" value="1"/>
</dbReference>
<dbReference type="Pfam" id="PF07685">
    <property type="entry name" value="GATase_3"/>
    <property type="match status" value="1"/>
</dbReference>
<dbReference type="UniPathway" id="UPA00148">
    <property type="reaction ID" value="UER00231"/>
</dbReference>
<evidence type="ECO:0000256" key="3">
    <source>
        <dbReference type="ARBA" id="ARBA00022598"/>
    </source>
</evidence>
<dbReference type="Gene3D" id="3.40.50.300">
    <property type="entry name" value="P-loop containing nucleotide triphosphate hydrolases"/>
    <property type="match status" value="2"/>
</dbReference>
<comment type="miscellaneous">
    <text evidence="8">The a and c carboxylates of cobyrinate are activated for nucleophilic attack via formation of a phosphorylated intermediate by ATP. CbiA catalyzes first the amidation of the c-carboxylate, and then that of the a-carboxylate.</text>
</comment>
<comment type="pathway">
    <text evidence="8">Cofactor biosynthesis; adenosylcobalamin biosynthesis; cob(II)yrinate a,c-diamide from sirohydrochlorin (anaerobic route): step 10/10.</text>
</comment>
<dbReference type="EC" id="6.3.5.11" evidence="8"/>
<keyword evidence="7 8" id="KW-0315">Glutamine amidotransferase</keyword>
<keyword evidence="2 8" id="KW-0169">Cobalamin biosynthesis</keyword>
<protein>
    <recommendedName>
        <fullName evidence="8">Cobyrinate a,c-diamide synthase</fullName>
        <ecNumber evidence="8">6.3.5.11</ecNumber>
    </recommendedName>
    <alternativeName>
        <fullName evidence="8">Cobyrinic acid a,c-diamide synthetase</fullName>
    </alternativeName>
</protein>
<sequence>MKTKGIVIAGTNSGSGKTTITMGIMAALQRKGKKIAPFKIGPDFIDPGHHERITKSPSRNLDGWMLSKPYNLNCFINADKDADFAIVEGVMGLYDGYDGTTEAGSTAQMSKWLGIPVVLIVNARSMARSVAAIVQGFENFDPEVTFAGVIFNNLGSQRHFDYLKEAVDQAIKMPVLGGIPRNNELSIPERHLGLVTRDDYSLSNKTIDLLADMIETHVDLNALIYNLKEIKINHTTMPKPAENNHVRIAVARDNAFCFYYPDNFDWLAHFGAELVFFSPISDKQLPDNIGGIYFGGGYPELFAKELSQNHHLLLDIKEKSNANMPIYGECGGFMYLCQTLQPHEDNKPYTMTGCFPFNTCMSKKLNALGYREINLIQDAVIGKKGMTLRGHEFHYSSVDTPVSENVCTHYQVTGRKNMAAYGDGFQIRNTLGSYIHLHFGSLPEAAQIFVNNCHNYMRSLDATQ</sequence>
<dbReference type="Pfam" id="PF01656">
    <property type="entry name" value="CbiA"/>
    <property type="match status" value="1"/>
</dbReference>
<dbReference type="GO" id="GO:0009236">
    <property type="term" value="P:cobalamin biosynthetic process"/>
    <property type="evidence" value="ECO:0007669"/>
    <property type="project" value="UniProtKB-UniRule"/>
</dbReference>
<comment type="caution">
    <text evidence="11">The sequence shown here is derived from an EMBL/GenBank/DDBJ whole genome shotgun (WGS) entry which is preliminary data.</text>
</comment>
<evidence type="ECO:0000256" key="5">
    <source>
        <dbReference type="ARBA" id="ARBA00022840"/>
    </source>
</evidence>
<dbReference type="CDD" id="cd03130">
    <property type="entry name" value="GATase1_CobB"/>
    <property type="match status" value="1"/>
</dbReference>
<evidence type="ECO:0000256" key="7">
    <source>
        <dbReference type="ARBA" id="ARBA00022962"/>
    </source>
</evidence>
<dbReference type="NCBIfam" id="TIGR00379">
    <property type="entry name" value="cobB"/>
    <property type="match status" value="1"/>
</dbReference>
<evidence type="ECO:0000256" key="2">
    <source>
        <dbReference type="ARBA" id="ARBA00022573"/>
    </source>
</evidence>
<comment type="cofactor">
    <cofactor evidence="1 8">
        <name>Mg(2+)</name>
        <dbReference type="ChEBI" id="CHEBI:18420"/>
    </cofactor>
</comment>
<feature type="site" description="Increases nucleophilicity of active site Cys" evidence="8">
    <location>
        <position position="436"/>
    </location>
</feature>
<comment type="catalytic activity">
    <reaction evidence="8">
        <text>cob(II)yrinate + 2 L-glutamine + 2 ATP + 2 H2O = cob(II)yrinate a,c diamide + 2 L-glutamate + 2 ADP + 2 phosphate + 2 H(+)</text>
        <dbReference type="Rhea" id="RHEA:26289"/>
        <dbReference type="ChEBI" id="CHEBI:15377"/>
        <dbReference type="ChEBI" id="CHEBI:15378"/>
        <dbReference type="ChEBI" id="CHEBI:29985"/>
        <dbReference type="ChEBI" id="CHEBI:30616"/>
        <dbReference type="ChEBI" id="CHEBI:43474"/>
        <dbReference type="ChEBI" id="CHEBI:58359"/>
        <dbReference type="ChEBI" id="CHEBI:58537"/>
        <dbReference type="ChEBI" id="CHEBI:58894"/>
        <dbReference type="ChEBI" id="CHEBI:456216"/>
        <dbReference type="EC" id="6.3.5.11"/>
    </reaction>
</comment>
<dbReference type="CDD" id="cd05388">
    <property type="entry name" value="CobB_N"/>
    <property type="match status" value="1"/>
</dbReference>
<keyword evidence="5 8" id="KW-0067">ATP-binding</keyword>
<dbReference type="PANTHER" id="PTHR43873">
    <property type="entry name" value="COBYRINATE A,C-DIAMIDE SYNTHASE"/>
    <property type="match status" value="1"/>
</dbReference>
<dbReference type="EMBL" id="ATBP01000516">
    <property type="protein sequence ID" value="ETR69973.1"/>
    <property type="molecule type" value="Genomic_DNA"/>
</dbReference>
<keyword evidence="3 8" id="KW-0436">Ligase</keyword>
<evidence type="ECO:0000256" key="4">
    <source>
        <dbReference type="ARBA" id="ARBA00022741"/>
    </source>
</evidence>
<dbReference type="SUPFAM" id="SSF52540">
    <property type="entry name" value="P-loop containing nucleoside triphosphate hydrolases"/>
    <property type="match status" value="1"/>
</dbReference>
<dbReference type="InterPro" id="IPR027417">
    <property type="entry name" value="P-loop_NTPase"/>
</dbReference>
<evidence type="ECO:0000313" key="11">
    <source>
        <dbReference type="EMBL" id="ETR69973.1"/>
    </source>
</evidence>
<dbReference type="AlphaFoldDB" id="A0A1V1P593"/>
<dbReference type="GO" id="GO:0005524">
    <property type="term" value="F:ATP binding"/>
    <property type="evidence" value="ECO:0007669"/>
    <property type="project" value="UniProtKB-UniRule"/>
</dbReference>
<dbReference type="InterPro" id="IPR004484">
    <property type="entry name" value="CbiA/CobB_synth"/>
</dbReference>
<evidence type="ECO:0000256" key="6">
    <source>
        <dbReference type="ARBA" id="ARBA00022842"/>
    </source>
</evidence>
<feature type="active site" description="Nucleophile" evidence="8">
    <location>
        <position position="330"/>
    </location>
</feature>
<accession>A0A1V1P593</accession>
<proteinExistence type="inferred from homology"/>
<dbReference type="PROSITE" id="PS51274">
    <property type="entry name" value="GATASE_COBBQ"/>
    <property type="match status" value="1"/>
</dbReference>